<feature type="compositionally biased region" description="Gly residues" evidence="2">
    <location>
        <begin position="156"/>
        <end position="174"/>
    </location>
</feature>
<feature type="compositionally biased region" description="Gly residues" evidence="2">
    <location>
        <begin position="198"/>
        <end position="217"/>
    </location>
</feature>
<keyword evidence="1" id="KW-0175">Coiled coil</keyword>
<proteinExistence type="predicted"/>
<evidence type="ECO:0000256" key="2">
    <source>
        <dbReference type="SAM" id="MobiDB-lite"/>
    </source>
</evidence>
<dbReference type="AlphaFoldDB" id="A0A2S9YSM4"/>
<dbReference type="RefSeq" id="WP_146157553.1">
    <property type="nucleotide sequence ID" value="NZ_PVNL01000044.1"/>
</dbReference>
<feature type="region of interest" description="Disordered" evidence="2">
    <location>
        <begin position="249"/>
        <end position="285"/>
    </location>
</feature>
<dbReference type="OrthoDB" id="4496929at2"/>
<evidence type="ECO:0000256" key="1">
    <source>
        <dbReference type="SAM" id="Coils"/>
    </source>
</evidence>
<comment type="caution">
    <text evidence="3">The sequence shown here is derived from an EMBL/GenBank/DDBJ whole genome shotgun (WGS) entry which is preliminary data.</text>
</comment>
<gene>
    <name evidence="3" type="ORF">ENSA7_20730</name>
</gene>
<sequence length="936" mass="100102">MKSDSRLTVDIDHNVGQTTILSSLERLVLTTEDGVDDDDVVSVDPELDLFVYANAVEVRTSLVLPGRKILMVAREIGGVGSASATIDVSAARSPEPLPAPAPPNAPSSAAGGRDGAQGRDGAAGQAGQAGGHAGSIDLWFGDVLSPLTLRANGADGQAGQGGAAGSKGAYGGLGYTSSRKTRRRKNSVVRKPVRVKAGMGGPGGNGGPGGRGGSGGHAGVLIIRGRADSRLRGSLSVLSCEAVGGTGGAGGIGGSGGAGGSSRHRAPAAEGAQGADGEPGIDGRDTPPDLRVLDFVALADHAIASHQAALLQQANLHYLAADPNHRPEGYRRAAELLDWITLSTAAIHEGQAESAERSPECAATLRGVYCEARARLAQLSQGLDAFGNTQDYCPKASLELYADSIQRRLEMLATVEVAHKTYVENLADHRRARAALEDGRRQAEVLAGEFRVEVEQLQAQCADLQVRIEQVHAEVLRRRVQLESSLARFRTKIEGVAGCNIGDVFNAASMLVFLPMMWTGSKAQGGFWGSVGAAVAMGTGGIIERGVRYADVGHGSVPRKLLLGQVELIAKDLKSLSDGYRAHQIGFEVDDAYGQKLMVFQQEFNATLQQYADVVESQSARRAMRDFVDIVARRNALAMEFNELANRQLERSGTIDQLVAQSRQLSQDLARSTQPDLHRMVAFMGGLYHRAVEQVLRHIYQASRALAFWSLEQPRSPFAEIVRADSPAPLDHATLTAAADNLLSAYQSAVEAMRNLPQRFPDAARARATKPRGIVELITDDTHPDELARFRKTGELYVNVRPATPTTSSDESSFAGLANVRLTEVRAWILGAVTATGRLHVTLESDGAEVIVDRHGRPRSFRHAWDRVAFVYRLADDTIEIDGTIGSVSQRTRYASIGPFTRWRLKVEPHLNAGLDLSQVRLIELDFWGACHAFLA</sequence>
<dbReference type="Proteomes" id="UP000238823">
    <property type="component" value="Unassembled WGS sequence"/>
</dbReference>
<feature type="region of interest" description="Disordered" evidence="2">
    <location>
        <begin position="154"/>
        <end position="217"/>
    </location>
</feature>
<feature type="compositionally biased region" description="Basic residues" evidence="2">
    <location>
        <begin position="179"/>
        <end position="194"/>
    </location>
</feature>
<feature type="compositionally biased region" description="Pro residues" evidence="2">
    <location>
        <begin position="95"/>
        <end position="105"/>
    </location>
</feature>
<feature type="compositionally biased region" description="Gly residues" evidence="2">
    <location>
        <begin position="249"/>
        <end position="260"/>
    </location>
</feature>
<reference evidence="3 4" key="1">
    <citation type="submission" date="2018-03" db="EMBL/GenBank/DDBJ databases">
        <title>Draft Genome Sequences of the Obligatory Marine Myxobacteria Enhygromyxa salina SWB007.</title>
        <authorList>
            <person name="Poehlein A."/>
            <person name="Moghaddam J.A."/>
            <person name="Harms H."/>
            <person name="Alanjari M."/>
            <person name="Koenig G.M."/>
            <person name="Daniel R."/>
            <person name="Schaeberle T.F."/>
        </authorList>
    </citation>
    <scope>NUCLEOTIDE SEQUENCE [LARGE SCALE GENOMIC DNA]</scope>
    <source>
        <strain evidence="3 4">SWB007</strain>
    </source>
</reference>
<feature type="coiled-coil region" evidence="1">
    <location>
        <begin position="440"/>
        <end position="474"/>
    </location>
</feature>
<dbReference type="EMBL" id="PVNL01000044">
    <property type="protein sequence ID" value="PRQ08101.1"/>
    <property type="molecule type" value="Genomic_DNA"/>
</dbReference>
<organism evidence="3 4">
    <name type="scientific">Enhygromyxa salina</name>
    <dbReference type="NCBI Taxonomy" id="215803"/>
    <lineage>
        <taxon>Bacteria</taxon>
        <taxon>Pseudomonadati</taxon>
        <taxon>Myxococcota</taxon>
        <taxon>Polyangia</taxon>
        <taxon>Nannocystales</taxon>
        <taxon>Nannocystaceae</taxon>
        <taxon>Enhygromyxa</taxon>
    </lineage>
</organism>
<evidence type="ECO:0000313" key="3">
    <source>
        <dbReference type="EMBL" id="PRQ08101.1"/>
    </source>
</evidence>
<accession>A0A2S9YSM4</accession>
<protein>
    <submittedName>
        <fullName evidence="3">Uncharacterized protein</fullName>
    </submittedName>
</protein>
<evidence type="ECO:0000313" key="4">
    <source>
        <dbReference type="Proteomes" id="UP000238823"/>
    </source>
</evidence>
<feature type="region of interest" description="Disordered" evidence="2">
    <location>
        <begin position="92"/>
        <end position="130"/>
    </location>
</feature>
<name>A0A2S9YSM4_9BACT</name>